<proteinExistence type="predicted"/>
<feature type="compositionally biased region" description="Polar residues" evidence="1">
    <location>
        <begin position="584"/>
        <end position="593"/>
    </location>
</feature>
<dbReference type="PANTHER" id="PTHR32166:SF74">
    <property type="entry name" value="OS05G0256350 PROTEIN"/>
    <property type="match status" value="1"/>
</dbReference>
<evidence type="ECO:0000313" key="4">
    <source>
        <dbReference type="Proteomes" id="UP001497457"/>
    </source>
</evidence>
<feature type="domain" description="DUF659" evidence="2">
    <location>
        <begin position="63"/>
        <end position="212"/>
    </location>
</feature>
<accession>A0ABC8Y0E0</accession>
<dbReference type="AlphaFoldDB" id="A0ABC8Y0E0"/>
<dbReference type="InterPro" id="IPR007021">
    <property type="entry name" value="DUF659"/>
</dbReference>
<dbReference type="SUPFAM" id="SSF53098">
    <property type="entry name" value="Ribonuclease H-like"/>
    <property type="match status" value="1"/>
</dbReference>
<dbReference type="Proteomes" id="UP001497457">
    <property type="component" value="Chromosome 15b"/>
</dbReference>
<sequence length="609" mass="69547">MKKGQDAQRTHVTKSMRKKRKRVIERIAAWFSEAGIPFNTVCLESFDLMLDAIAKFGPGLRGPSLDELGGPLLHRQVLAINDSIESLKESWVSAGCSILVHRECDANGTPMLNLAVHCSQGVSFLRSILLPSDSKSDAYVFQLVDSCVEEVGEKNVVQVVTNINSQLKEAKMFTAKRPNMFWTKCAASCVDLILEDIGHIPLIKKTITKARSLTAFIYGQTHLLDMARQYTDQQDLVHVGITYYTTCCLNLRSLYDKRVELMNMFVSKEWEDSKLSKGAVGKKFYNLVVSNEFWDGVLYVINCFEPLVDVLRRMGSGIASMACIYGDLKNAKKEIALRCENKEEHYLPVWEYIDFRSDLDLKTPLHLAGYPFFYYPNKDETDKSAIFRDALDECMCNMYQDPATRVKIVHQLKLYMAASQDFLSVHAMNNHQINIDPVSWWELFGGESELSTMAERILRLTCGSLSYEQSWIEAIHKKKPSWIKRKQFEDSIFVTVNRRIQAKAELADRDPVLAYLPDEDEPFEWLMGMFRCDAQQPENHALLMARANSNEVGLPMQAKKILEYEEFMSSEEEGEESDDRRSFNQKVSSSASCSKHAKRPRLSKVVLEE</sequence>
<reference evidence="3" key="1">
    <citation type="submission" date="2024-10" db="EMBL/GenBank/DDBJ databases">
        <authorList>
            <person name="Ryan C."/>
        </authorList>
    </citation>
    <scope>NUCLEOTIDE SEQUENCE [LARGE SCALE GENOMIC DNA]</scope>
</reference>
<dbReference type="PANTHER" id="PTHR32166">
    <property type="entry name" value="OSJNBA0013A04.12 PROTEIN"/>
    <property type="match status" value="1"/>
</dbReference>
<protein>
    <recommendedName>
        <fullName evidence="2">DUF659 domain-containing protein</fullName>
    </recommendedName>
</protein>
<dbReference type="Pfam" id="PF04937">
    <property type="entry name" value="DUF659"/>
    <property type="match status" value="1"/>
</dbReference>
<evidence type="ECO:0000259" key="2">
    <source>
        <dbReference type="Pfam" id="PF04937"/>
    </source>
</evidence>
<dbReference type="InterPro" id="IPR012337">
    <property type="entry name" value="RNaseH-like_sf"/>
</dbReference>
<dbReference type="EMBL" id="OZ075125">
    <property type="protein sequence ID" value="CAL4932689.1"/>
    <property type="molecule type" value="Genomic_DNA"/>
</dbReference>
<gene>
    <name evidence="3" type="ORF">URODEC1_LOCUS27765</name>
</gene>
<name>A0ABC8Y0E0_9POAL</name>
<organism evidence="3 4">
    <name type="scientific">Urochloa decumbens</name>
    <dbReference type="NCBI Taxonomy" id="240449"/>
    <lineage>
        <taxon>Eukaryota</taxon>
        <taxon>Viridiplantae</taxon>
        <taxon>Streptophyta</taxon>
        <taxon>Embryophyta</taxon>
        <taxon>Tracheophyta</taxon>
        <taxon>Spermatophyta</taxon>
        <taxon>Magnoliopsida</taxon>
        <taxon>Liliopsida</taxon>
        <taxon>Poales</taxon>
        <taxon>Poaceae</taxon>
        <taxon>PACMAD clade</taxon>
        <taxon>Panicoideae</taxon>
        <taxon>Panicodae</taxon>
        <taxon>Paniceae</taxon>
        <taxon>Melinidinae</taxon>
        <taxon>Urochloa</taxon>
    </lineage>
</organism>
<evidence type="ECO:0000313" key="3">
    <source>
        <dbReference type="EMBL" id="CAL4932689.1"/>
    </source>
</evidence>
<evidence type="ECO:0000256" key="1">
    <source>
        <dbReference type="SAM" id="MobiDB-lite"/>
    </source>
</evidence>
<feature type="compositionally biased region" description="Acidic residues" evidence="1">
    <location>
        <begin position="567"/>
        <end position="577"/>
    </location>
</feature>
<keyword evidence="4" id="KW-1185">Reference proteome</keyword>
<feature type="region of interest" description="Disordered" evidence="1">
    <location>
        <begin position="567"/>
        <end position="609"/>
    </location>
</feature>